<dbReference type="InterPro" id="IPR032466">
    <property type="entry name" value="Metal_Hydrolase"/>
</dbReference>
<dbReference type="PANTHER" id="PTHR43135">
    <property type="entry name" value="ALPHA-D-RIBOSE 1-METHYLPHOSPHONATE 5-TRIPHOSPHATE DIPHOSPHATASE"/>
    <property type="match status" value="1"/>
</dbReference>
<dbReference type="InterPro" id="IPR057744">
    <property type="entry name" value="OTAase-like"/>
</dbReference>
<dbReference type="SUPFAM" id="SSF51338">
    <property type="entry name" value="Composite domain of metallo-dependent hydrolases"/>
    <property type="match status" value="2"/>
</dbReference>
<dbReference type="InterPro" id="IPR006680">
    <property type="entry name" value="Amidohydro-rel"/>
</dbReference>
<reference evidence="3" key="1">
    <citation type="journal article" date="2013" name="Stand. Genomic Sci.">
        <title>Complete genome sequence of Coriobacterium glomerans type strain (PW2(T)) from the midgut of Pyrrhocoris apterus L. (red soldier bug).</title>
        <authorList>
            <person name="Stackebrandt E."/>
            <person name="Zeytun A."/>
            <person name="Lapidus A."/>
            <person name="Nolan M."/>
            <person name="Lucas S."/>
            <person name="Hammon N."/>
            <person name="Deshpande S."/>
            <person name="Cheng J.F."/>
            <person name="Tapia R."/>
            <person name="Goodwin L.A."/>
            <person name="Pitluck S."/>
            <person name="Liolios K."/>
            <person name="Pagani I."/>
            <person name="Ivanova N."/>
            <person name="Mavromatis K."/>
            <person name="Mikhailova N."/>
            <person name="Huntemann M."/>
            <person name="Pati A."/>
            <person name="Chen A."/>
            <person name="Palaniappan K."/>
            <person name="Chang Y.J."/>
            <person name="Land M."/>
            <person name="Hauser L."/>
            <person name="Rohde M."/>
            <person name="Pukall R."/>
            <person name="Goker M."/>
            <person name="Detter J.C."/>
            <person name="Woyke T."/>
            <person name="Bristow J."/>
            <person name="Eisen J.A."/>
            <person name="Markowitz V."/>
            <person name="Hugenholtz P."/>
            <person name="Kyrpides N.C."/>
            <person name="Klenk H.P."/>
        </authorList>
    </citation>
    <scope>NUCLEOTIDE SEQUENCE</scope>
    <source>
        <strain evidence="3">ATCC 49209 / DSM 20642 / JCM 10262 / PW2</strain>
    </source>
</reference>
<dbReference type="PANTHER" id="PTHR43135:SF3">
    <property type="entry name" value="ALPHA-D-RIBOSE 1-METHYLPHOSPHONATE 5-TRIPHOSPHATE DIPHOSPHATASE"/>
    <property type="match status" value="1"/>
</dbReference>
<name>F2N7E8_CORGP</name>
<dbReference type="RefSeq" id="WP_013708507.1">
    <property type="nucleotide sequence ID" value="NC_015389.1"/>
</dbReference>
<dbReference type="InterPro" id="IPR011059">
    <property type="entry name" value="Metal-dep_hydrolase_composite"/>
</dbReference>
<dbReference type="Pfam" id="PF01979">
    <property type="entry name" value="Amidohydro_1"/>
    <property type="match status" value="1"/>
</dbReference>
<gene>
    <name evidence="2" type="ordered locus">Corgl_0650</name>
</gene>
<keyword evidence="3" id="KW-1185">Reference proteome</keyword>
<dbReference type="KEGG" id="cgo:Corgl_0650"/>
<dbReference type="GO" id="GO:0016810">
    <property type="term" value="F:hydrolase activity, acting on carbon-nitrogen (but not peptide) bonds"/>
    <property type="evidence" value="ECO:0007669"/>
    <property type="project" value="InterPro"/>
</dbReference>
<dbReference type="STRING" id="700015.Corgl_0650"/>
<proteinExistence type="predicted"/>
<dbReference type="CDD" id="cd01299">
    <property type="entry name" value="Met_dep_hydrolase_A"/>
    <property type="match status" value="1"/>
</dbReference>
<dbReference type="SUPFAM" id="SSF51556">
    <property type="entry name" value="Metallo-dependent hydrolases"/>
    <property type="match status" value="1"/>
</dbReference>
<accession>F2N7E8</accession>
<dbReference type="eggNOG" id="COG1228">
    <property type="taxonomic scope" value="Bacteria"/>
</dbReference>
<dbReference type="EMBL" id="CP002628">
    <property type="protein sequence ID" value="AEB06764.1"/>
    <property type="molecule type" value="Genomic_DNA"/>
</dbReference>
<sequence length="459" mass="48810">MSTRKAGEDRPSLFINATVLDGTEHMHARPGTDVAVADGIICEVGPSGALRAPPGCRVIDLEGAFLLPGLINMHVHLCGSGKPVSARRAGRLMRRIDNPIGRAVLRRVMRSNAQTQLASGTTTLRGAGDPLMADIAVRDDIRSGRHMGPRIMAAGIGITAPGGHGAGLFAREARTQEQAASLVRELFACGTDVIKLFVTGGVFDAARVGEPGMVRMAPDVISTACATAHRLNLPVMAHIESTEGMRAGLEAGVDTIEHGAQMTPDLIDMLRSGSGAQLAGRSPSVTCTLSHALPSVLLPPERLQLTEAQRVNADIVCRGIIACARAALDAGIPVGLGTDASCPFVSHYDMWREVIYFSDYLDVTPRFALHTATQVNARLLGIDSQTGTIAAGKSADLIVVEQNPLENLNALRDPRLVMARGHLVRRHRLRHRAELERILDSIMTAPNGELKGGGNQEPR</sequence>
<evidence type="ECO:0000313" key="3">
    <source>
        <dbReference type="Proteomes" id="UP000006851"/>
    </source>
</evidence>
<protein>
    <submittedName>
        <fullName evidence="2">Amidohydrolase</fullName>
    </submittedName>
</protein>
<dbReference type="Gene3D" id="2.30.40.10">
    <property type="entry name" value="Urease, subunit C, domain 1"/>
    <property type="match status" value="1"/>
</dbReference>
<evidence type="ECO:0000313" key="2">
    <source>
        <dbReference type="EMBL" id="AEB06764.1"/>
    </source>
</evidence>
<feature type="domain" description="Amidohydrolase-related" evidence="1">
    <location>
        <begin position="65"/>
        <end position="424"/>
    </location>
</feature>
<dbReference type="Gene3D" id="3.20.20.140">
    <property type="entry name" value="Metal-dependent hydrolases"/>
    <property type="match status" value="1"/>
</dbReference>
<dbReference type="Proteomes" id="UP000006851">
    <property type="component" value="Chromosome"/>
</dbReference>
<dbReference type="HOGENOM" id="CLU_023620_2_2_11"/>
<organism evidence="2 3">
    <name type="scientific">Coriobacterium glomerans (strain ATCC 49209 / DSM 20642 / JCM 10262 / PW2)</name>
    <dbReference type="NCBI Taxonomy" id="700015"/>
    <lineage>
        <taxon>Bacteria</taxon>
        <taxon>Bacillati</taxon>
        <taxon>Actinomycetota</taxon>
        <taxon>Coriobacteriia</taxon>
        <taxon>Coriobacteriales</taxon>
        <taxon>Coriobacteriaceae</taxon>
        <taxon>Coriobacterium</taxon>
    </lineage>
</organism>
<evidence type="ECO:0000259" key="1">
    <source>
        <dbReference type="Pfam" id="PF01979"/>
    </source>
</evidence>
<dbReference type="OrthoDB" id="3189065at2"/>
<dbReference type="InterPro" id="IPR051781">
    <property type="entry name" value="Metallo-dep_Hydrolase"/>
</dbReference>
<dbReference type="AlphaFoldDB" id="F2N7E8"/>